<dbReference type="AlphaFoldDB" id="A0A4Y3NEE7"/>
<evidence type="ECO:0000313" key="2">
    <source>
        <dbReference type="Proteomes" id="UP000317715"/>
    </source>
</evidence>
<dbReference type="Proteomes" id="UP000317715">
    <property type="component" value="Unassembled WGS sequence"/>
</dbReference>
<proteinExistence type="predicted"/>
<accession>A0A4Y3NEE7</accession>
<protein>
    <submittedName>
        <fullName evidence="1">Uncharacterized protein</fullName>
    </submittedName>
</protein>
<comment type="caution">
    <text evidence="1">The sequence shown here is derived from an EMBL/GenBank/DDBJ whole genome shotgun (WGS) entry which is preliminary data.</text>
</comment>
<evidence type="ECO:0000313" key="1">
    <source>
        <dbReference type="EMBL" id="GEB20364.1"/>
    </source>
</evidence>
<dbReference type="GeneID" id="97301250"/>
<dbReference type="RefSeq" id="WP_170224960.1">
    <property type="nucleotide sequence ID" value="NZ_BAAAWK010000001.1"/>
</dbReference>
<name>A0A4Y3NEE7_PAEAU</name>
<dbReference type="EMBL" id="BJMD01000020">
    <property type="protein sequence ID" value="GEB20364.1"/>
    <property type="molecule type" value="Genomic_DNA"/>
</dbReference>
<sequence length="78" mass="7349">MDSTVDVAAATAGSIVSVACGPAEIEGEAVGFPAAGAGVAVQAVIVNAAAVISNIAAMPGFEASAALLLAPGVRLLIT</sequence>
<organism evidence="1 2">
    <name type="scientific">Paenarthrobacter aurescens</name>
    <name type="common">Arthrobacter aurescens</name>
    <dbReference type="NCBI Taxonomy" id="43663"/>
    <lineage>
        <taxon>Bacteria</taxon>
        <taxon>Bacillati</taxon>
        <taxon>Actinomycetota</taxon>
        <taxon>Actinomycetes</taxon>
        <taxon>Micrococcales</taxon>
        <taxon>Micrococcaceae</taxon>
        <taxon>Paenarthrobacter</taxon>
    </lineage>
</organism>
<reference evidence="1 2" key="1">
    <citation type="submission" date="2019-06" db="EMBL/GenBank/DDBJ databases">
        <title>Whole genome shotgun sequence of Paenarthrobacter aurescens NBRC 12136.</title>
        <authorList>
            <person name="Hosoyama A."/>
            <person name="Uohara A."/>
            <person name="Ohji S."/>
            <person name="Ichikawa N."/>
        </authorList>
    </citation>
    <scope>NUCLEOTIDE SEQUENCE [LARGE SCALE GENOMIC DNA]</scope>
    <source>
        <strain evidence="1 2">NBRC 12136</strain>
    </source>
</reference>
<keyword evidence="2" id="KW-1185">Reference proteome</keyword>
<gene>
    <name evidence="1" type="ORF">AAU01_31190</name>
</gene>